<dbReference type="SUPFAM" id="SSF55073">
    <property type="entry name" value="Nucleotide cyclase"/>
    <property type="match status" value="1"/>
</dbReference>
<dbReference type="PANTHER" id="PTHR45138:SF9">
    <property type="entry name" value="DIGUANYLATE CYCLASE DGCM-RELATED"/>
    <property type="match status" value="1"/>
</dbReference>
<dbReference type="GO" id="GO:0052621">
    <property type="term" value="F:diguanylate cyclase activity"/>
    <property type="evidence" value="ECO:0007669"/>
    <property type="project" value="TreeGrafter"/>
</dbReference>
<dbReference type="AlphaFoldDB" id="A0A329TIG8"/>
<evidence type="ECO:0000313" key="4">
    <source>
        <dbReference type="Proteomes" id="UP000251634"/>
    </source>
</evidence>
<feature type="transmembrane region" description="Helical" evidence="1">
    <location>
        <begin position="112"/>
        <end position="135"/>
    </location>
</feature>
<protein>
    <submittedName>
        <fullName evidence="3">GGDEF domain-containing protein</fullName>
    </submittedName>
</protein>
<feature type="transmembrane region" description="Helical" evidence="1">
    <location>
        <begin position="147"/>
        <end position="164"/>
    </location>
</feature>
<dbReference type="InterPro" id="IPR029787">
    <property type="entry name" value="Nucleotide_cyclase"/>
</dbReference>
<comment type="caution">
    <text evidence="3">The sequence shown here is derived from an EMBL/GenBank/DDBJ whole genome shotgun (WGS) entry which is preliminary data.</text>
</comment>
<evidence type="ECO:0000313" key="3">
    <source>
        <dbReference type="EMBL" id="RAW49571.1"/>
    </source>
</evidence>
<accession>A0A329TIG8</accession>
<dbReference type="NCBIfam" id="TIGR00254">
    <property type="entry name" value="GGDEF"/>
    <property type="match status" value="1"/>
</dbReference>
<feature type="transmembrane region" description="Helical" evidence="1">
    <location>
        <begin position="35"/>
        <end position="58"/>
    </location>
</feature>
<dbReference type="InterPro" id="IPR000160">
    <property type="entry name" value="GGDEF_dom"/>
</dbReference>
<dbReference type="CDD" id="cd01949">
    <property type="entry name" value="GGDEF"/>
    <property type="match status" value="1"/>
</dbReference>
<dbReference type="SMART" id="SM00267">
    <property type="entry name" value="GGDEF"/>
    <property type="match status" value="1"/>
</dbReference>
<reference evidence="3 4" key="1">
    <citation type="submission" date="2018-02" db="EMBL/GenBank/DDBJ databases">
        <title>Complete genome sequencing of Faecalibacterium prausnitzii strains isolated from the human gut.</title>
        <authorList>
            <person name="Fitzgerald B.C."/>
            <person name="Shkoporov A.N."/>
            <person name="Ross P.R."/>
            <person name="Hill C."/>
        </authorList>
    </citation>
    <scope>NUCLEOTIDE SEQUENCE [LARGE SCALE GENOMIC DNA]</scope>
    <source>
        <strain evidence="3 4">APC942/8-14-2</strain>
    </source>
</reference>
<dbReference type="RefSeq" id="WP_112115746.1">
    <property type="nucleotide sequence ID" value="NZ_PRKZ01000005.1"/>
</dbReference>
<keyword evidence="1" id="KW-0472">Membrane</keyword>
<evidence type="ECO:0000256" key="1">
    <source>
        <dbReference type="SAM" id="Phobius"/>
    </source>
</evidence>
<feature type="transmembrane region" description="Helical" evidence="1">
    <location>
        <begin position="6"/>
        <end position="23"/>
    </location>
</feature>
<feature type="transmembrane region" description="Helical" evidence="1">
    <location>
        <begin position="176"/>
        <end position="197"/>
    </location>
</feature>
<dbReference type="Proteomes" id="UP000251634">
    <property type="component" value="Unassembled WGS sequence"/>
</dbReference>
<keyword evidence="1" id="KW-0812">Transmembrane</keyword>
<sequence>MNIPEILVANGTGIILVAFLFLLRVRNSETKQTGAVLYDGMLAVTLLALVTETISFLIDGQSFRGCHTLVVLTNTLCTGSTVLVGFLWCLFVDFRIYRSTRRLRRKILTLGIPLLLVQILMVINLFGTGLIFHVSAENVYSRGPLNFLLYATMFLYFAESIYRVTRSKQTGITIEFFPVFYFVIPCILGTVVQGIFYGLSTGWLSAAVAMVFIHIQLQNFNTFVDETSGLFNRKYMNFYLEKAHKTNPRQLYGIMMDVNDFKKINDRYGHSMGDRAIREIGKILSASLPEDAVAIRMAGDEFVILLSRGNGKMLEDTRAAIEDGLRHFNQTTTAPFKLSFSMGLARYNGRSTESFLNELDQKMYAEKKAYHQEHPR</sequence>
<dbReference type="Pfam" id="PF00990">
    <property type="entry name" value="GGDEF"/>
    <property type="match status" value="1"/>
</dbReference>
<dbReference type="EMBL" id="PRKZ01000005">
    <property type="protein sequence ID" value="RAW49571.1"/>
    <property type="molecule type" value="Genomic_DNA"/>
</dbReference>
<keyword evidence="1" id="KW-1133">Transmembrane helix</keyword>
<organism evidence="3 4">
    <name type="scientific">Faecalibacterium prausnitzii</name>
    <dbReference type="NCBI Taxonomy" id="853"/>
    <lineage>
        <taxon>Bacteria</taxon>
        <taxon>Bacillati</taxon>
        <taxon>Bacillota</taxon>
        <taxon>Clostridia</taxon>
        <taxon>Eubacteriales</taxon>
        <taxon>Oscillospiraceae</taxon>
        <taxon>Faecalibacterium</taxon>
    </lineage>
</organism>
<feature type="transmembrane region" description="Helical" evidence="1">
    <location>
        <begin position="70"/>
        <end position="91"/>
    </location>
</feature>
<dbReference type="PANTHER" id="PTHR45138">
    <property type="entry name" value="REGULATORY COMPONENTS OF SENSORY TRANSDUCTION SYSTEM"/>
    <property type="match status" value="1"/>
</dbReference>
<proteinExistence type="predicted"/>
<dbReference type="PROSITE" id="PS50887">
    <property type="entry name" value="GGDEF"/>
    <property type="match status" value="1"/>
</dbReference>
<dbReference type="InterPro" id="IPR050469">
    <property type="entry name" value="Diguanylate_Cyclase"/>
</dbReference>
<gene>
    <name evidence="3" type="ORF">C4N25_08690</name>
</gene>
<feature type="domain" description="GGDEF" evidence="2">
    <location>
        <begin position="249"/>
        <end position="376"/>
    </location>
</feature>
<dbReference type="InterPro" id="IPR043128">
    <property type="entry name" value="Rev_trsase/Diguanyl_cyclase"/>
</dbReference>
<dbReference type="Gene3D" id="3.30.70.270">
    <property type="match status" value="1"/>
</dbReference>
<evidence type="ECO:0000259" key="2">
    <source>
        <dbReference type="PROSITE" id="PS50887"/>
    </source>
</evidence>
<name>A0A329TIG8_9FIRM</name>